<organism evidence="1 2">
    <name type="scientific">Glossina pallidipes</name>
    <name type="common">Tsetse fly</name>
    <dbReference type="NCBI Taxonomy" id="7398"/>
    <lineage>
        <taxon>Eukaryota</taxon>
        <taxon>Metazoa</taxon>
        <taxon>Ecdysozoa</taxon>
        <taxon>Arthropoda</taxon>
        <taxon>Hexapoda</taxon>
        <taxon>Insecta</taxon>
        <taxon>Pterygota</taxon>
        <taxon>Neoptera</taxon>
        <taxon>Endopterygota</taxon>
        <taxon>Diptera</taxon>
        <taxon>Brachycera</taxon>
        <taxon>Muscomorpha</taxon>
        <taxon>Hippoboscoidea</taxon>
        <taxon>Glossinidae</taxon>
        <taxon>Glossina</taxon>
    </lineage>
</organism>
<dbReference type="Proteomes" id="UP000092445">
    <property type="component" value="Unassembled WGS sequence"/>
</dbReference>
<dbReference type="VEuPathDB" id="VectorBase:GPAI029019"/>
<proteinExistence type="predicted"/>
<accession>A0A1A9ZYL9</accession>
<name>A0A1A9ZYL9_GLOPL</name>
<evidence type="ECO:0000313" key="1">
    <source>
        <dbReference type="EnsemblMetazoa" id="GPAI029019-PA"/>
    </source>
</evidence>
<evidence type="ECO:0000313" key="2">
    <source>
        <dbReference type="Proteomes" id="UP000092445"/>
    </source>
</evidence>
<protein>
    <submittedName>
        <fullName evidence="1">Uncharacterized protein</fullName>
    </submittedName>
</protein>
<keyword evidence="2" id="KW-1185">Reference proteome</keyword>
<sequence>MMTAIAFVIVNLSPVEEQLNNVTTAVSLNSNDTWCSIEPMSKAYEIRKKKVNLTKSFYCKI</sequence>
<reference evidence="2" key="1">
    <citation type="submission" date="2014-03" db="EMBL/GenBank/DDBJ databases">
        <authorList>
            <person name="Aksoy S."/>
            <person name="Warren W."/>
            <person name="Wilson R.K."/>
        </authorList>
    </citation>
    <scope>NUCLEOTIDE SEQUENCE [LARGE SCALE GENOMIC DNA]</scope>
    <source>
        <strain evidence="2">IAEA</strain>
    </source>
</reference>
<dbReference type="AlphaFoldDB" id="A0A1A9ZYL9"/>
<dbReference type="EnsemblMetazoa" id="GPAI029019-RA">
    <property type="protein sequence ID" value="GPAI029019-PA"/>
    <property type="gene ID" value="GPAI029019"/>
</dbReference>
<reference evidence="1" key="2">
    <citation type="submission" date="2020-05" db="UniProtKB">
        <authorList>
            <consortium name="EnsemblMetazoa"/>
        </authorList>
    </citation>
    <scope>IDENTIFICATION</scope>
    <source>
        <strain evidence="1">IAEA</strain>
    </source>
</reference>